<organism evidence="1 2">
    <name type="scientific">Thermosipho africanus (strain TCF52B)</name>
    <dbReference type="NCBI Taxonomy" id="484019"/>
    <lineage>
        <taxon>Bacteria</taxon>
        <taxon>Thermotogati</taxon>
        <taxon>Thermotogota</taxon>
        <taxon>Thermotogae</taxon>
        <taxon>Thermotogales</taxon>
        <taxon>Fervidobacteriaceae</taxon>
        <taxon>Thermosipho</taxon>
    </lineage>
</organism>
<keyword evidence="2" id="KW-1185">Reference proteome</keyword>
<protein>
    <submittedName>
        <fullName evidence="1">Alpha-galactosidase, putative</fullName>
    </submittedName>
</protein>
<dbReference type="SUPFAM" id="SSF74650">
    <property type="entry name" value="Galactose mutarotase-like"/>
    <property type="match status" value="1"/>
</dbReference>
<evidence type="ECO:0000313" key="1">
    <source>
        <dbReference type="EMBL" id="ACJ76017.1"/>
    </source>
</evidence>
<dbReference type="AlphaFoldDB" id="B7IDE0"/>
<proteinExistence type="predicted"/>
<dbReference type="HOGENOM" id="CLU_905936_0_0_0"/>
<dbReference type="KEGG" id="taf:THA_1579"/>
<gene>
    <name evidence="1" type="ordered locus">THA_1579</name>
</gene>
<dbReference type="InterPro" id="IPR011013">
    <property type="entry name" value="Gal_mutarotase_sf_dom"/>
</dbReference>
<dbReference type="OrthoDB" id="5345286at2"/>
<dbReference type="GO" id="GO:0003824">
    <property type="term" value="F:catalytic activity"/>
    <property type="evidence" value="ECO:0007669"/>
    <property type="project" value="InterPro"/>
</dbReference>
<sequence>MFSNFSNGYFYEKKEGFEIKWKIENFSIGWIFSWSIKGEAGIFEVFKMKKAPDLKPYSFFAINSEGLFGFLGAKEGSIEIIEDDENISFVINYEHKSFEDFSCENSFVILKHTDRGYLLKTYKNLIESQLKSKKSQFNMKDVVIFNEGLNFENLKGKVVVFNCNFEEIDKKLIENLKDLNCKIFARSKNYLQDFEYLDGFVLEGSFEENYLFSNVGNFIVLDEKEEFEGEWKVLFDNVKNNKKIVSFSCDEGKYILETINKEKRKIKIYLDFDRKVSKFAEEDFINLKSRKLIREDGRIFNFYGGDL</sequence>
<dbReference type="GO" id="GO:0005975">
    <property type="term" value="P:carbohydrate metabolic process"/>
    <property type="evidence" value="ECO:0007669"/>
    <property type="project" value="InterPro"/>
</dbReference>
<dbReference type="RefSeq" id="WP_012580280.1">
    <property type="nucleotide sequence ID" value="NC_011653.1"/>
</dbReference>
<dbReference type="GO" id="GO:0030246">
    <property type="term" value="F:carbohydrate binding"/>
    <property type="evidence" value="ECO:0007669"/>
    <property type="project" value="InterPro"/>
</dbReference>
<dbReference type="STRING" id="484019.THA_1579"/>
<dbReference type="Proteomes" id="UP000002453">
    <property type="component" value="Chromosome"/>
</dbReference>
<dbReference type="EMBL" id="CP001185">
    <property type="protein sequence ID" value="ACJ76017.1"/>
    <property type="molecule type" value="Genomic_DNA"/>
</dbReference>
<evidence type="ECO:0000313" key="2">
    <source>
        <dbReference type="Proteomes" id="UP000002453"/>
    </source>
</evidence>
<name>B7IDE0_THEAB</name>
<reference evidence="1 2" key="1">
    <citation type="journal article" date="2009" name="J. Bacteriol.">
        <title>The genome of Thermosipho africanus TCF52B: lateral genetic connections to the Firmicutes and Archaea.</title>
        <authorList>
            <person name="Nesboe C.L."/>
            <person name="Bapteste E."/>
            <person name="Curtis B."/>
            <person name="Dahle H."/>
            <person name="Lopez P."/>
            <person name="Macleod D."/>
            <person name="Dlutek M."/>
            <person name="Bowman S."/>
            <person name="Zhaxybayeva O."/>
            <person name="Birkeland N.-K."/>
            <person name="Doolittle W.F."/>
        </authorList>
    </citation>
    <scope>NUCLEOTIDE SEQUENCE [LARGE SCALE GENOMIC DNA]</scope>
    <source>
        <strain evidence="1 2">TCF52B</strain>
    </source>
</reference>
<accession>B7IDE0</accession>